<reference evidence="4" key="1">
    <citation type="submission" date="2023-03" db="EMBL/GenBank/DDBJ databases">
        <title>Draft assemblies of triclosan tolerant bacteria isolated from returned activated sludge.</title>
        <authorList>
            <person name="Van Hamelsveld S."/>
        </authorList>
    </citation>
    <scope>NUCLEOTIDE SEQUENCE</scope>
    <source>
        <strain evidence="4">GW210015_S63</strain>
    </source>
</reference>
<feature type="region of interest" description="Disordered" evidence="1">
    <location>
        <begin position="331"/>
        <end position="352"/>
    </location>
</feature>
<gene>
    <name evidence="4" type="ORF">P3W55_24555</name>
</gene>
<comment type="caution">
    <text evidence="4">The sequence shown here is derived from an EMBL/GenBank/DDBJ whole genome shotgun (WGS) entry which is preliminary data.</text>
</comment>
<dbReference type="Pfam" id="PF18426">
    <property type="entry name" value="Tli4_C"/>
    <property type="match status" value="1"/>
</dbReference>
<proteinExistence type="predicted"/>
<feature type="domain" description="Tle cognate immunity protein 4 C-terminal" evidence="2">
    <location>
        <begin position="169"/>
        <end position="330"/>
    </location>
</feature>
<dbReference type="EMBL" id="JARJLR010000411">
    <property type="protein sequence ID" value="MDF3844894.1"/>
    <property type="molecule type" value="Genomic_DNA"/>
</dbReference>
<dbReference type="AlphaFoldDB" id="A0AAW6PE01"/>
<evidence type="ECO:0000313" key="4">
    <source>
        <dbReference type="EMBL" id="MDF3844894.1"/>
    </source>
</evidence>
<evidence type="ECO:0000259" key="3">
    <source>
        <dbReference type="Pfam" id="PF18443"/>
    </source>
</evidence>
<organism evidence="4 5">
    <name type="scientific">Pseudomonas citronellolis</name>
    <dbReference type="NCBI Taxonomy" id="53408"/>
    <lineage>
        <taxon>Bacteria</taxon>
        <taxon>Pseudomonadati</taxon>
        <taxon>Pseudomonadota</taxon>
        <taxon>Gammaproteobacteria</taxon>
        <taxon>Pseudomonadales</taxon>
        <taxon>Pseudomonadaceae</taxon>
        <taxon>Pseudomonas</taxon>
    </lineage>
</organism>
<name>A0AAW6PE01_9PSED</name>
<accession>A0AAW6PE01</accession>
<feature type="compositionally biased region" description="Polar residues" evidence="1">
    <location>
        <begin position="335"/>
        <end position="346"/>
    </location>
</feature>
<evidence type="ECO:0000313" key="5">
    <source>
        <dbReference type="Proteomes" id="UP001220662"/>
    </source>
</evidence>
<evidence type="ECO:0000256" key="1">
    <source>
        <dbReference type="SAM" id="MobiDB-lite"/>
    </source>
</evidence>
<sequence length="398" mass="43192">MHPWHYLTLTALVGIAGCTPFQSSAQNTTVDKTEWVTHCFGRFLIDLPPQAQIRAGYDLWGAAVKRLDVPPTSLAAQINQREQELKAQRHEARGSMFLRRINLENGGIGLLSWASDASRVMLNLDTYAISKPISRIYYRQGKISTDREQRGIEIATTLTRNLRSRDPQDIPAEPGFCIDGAYIAGSTFQREGFNVGVSFPDHPGAFFSFSTDTGAEEDQLLDRVGGFLAGAAKMVAGLETLRKGQRNIGPISAQEYLVAGSAEGQRAYSFAWESQGKDGSLSEPNITAGLGVLERDADSHGNPPPPAFRSDQKALELWDAIIDSIRLRPGAVGPSSAQNDTPNASQHGLRVTSGTPCPWPGVWTCDEAPQLGAQTIVHGVPMPSVEGNAVTWRLLRGI</sequence>
<dbReference type="InterPro" id="IPR040761">
    <property type="entry name" value="Tli4_N"/>
</dbReference>
<dbReference type="Proteomes" id="UP001220662">
    <property type="component" value="Unassembled WGS sequence"/>
</dbReference>
<protein>
    <submittedName>
        <fullName evidence="4">T6SS immunity protein Tli4 family protein</fullName>
    </submittedName>
</protein>
<dbReference type="InterPro" id="IPR041290">
    <property type="entry name" value="Tli4_C"/>
</dbReference>
<feature type="domain" description="Tle cognate immunity protein 4 N-terminal" evidence="3">
    <location>
        <begin position="37"/>
        <end position="130"/>
    </location>
</feature>
<evidence type="ECO:0000259" key="2">
    <source>
        <dbReference type="Pfam" id="PF18426"/>
    </source>
</evidence>
<dbReference type="Pfam" id="PF18443">
    <property type="entry name" value="Tli4_N"/>
    <property type="match status" value="1"/>
</dbReference>